<reference evidence="14" key="1">
    <citation type="journal article" date="2021" name="Sci. Adv.">
        <title>The American lobster genome reveals insights on longevity, neural, and immune adaptations.</title>
        <authorList>
            <person name="Polinski J.M."/>
            <person name="Zimin A.V."/>
            <person name="Clark K.F."/>
            <person name="Kohn A.B."/>
            <person name="Sadowski N."/>
            <person name="Timp W."/>
            <person name="Ptitsyn A."/>
            <person name="Khanna P."/>
            <person name="Romanova D.Y."/>
            <person name="Williams P."/>
            <person name="Greenwood S.J."/>
            <person name="Moroz L.L."/>
            <person name="Walt D.R."/>
            <person name="Bodnar A.G."/>
        </authorList>
    </citation>
    <scope>NUCLEOTIDE SEQUENCE</scope>
    <source>
        <strain evidence="14">GMGI-L3</strain>
    </source>
</reference>
<keyword evidence="8 12" id="KW-0406">Ion transport</keyword>
<comment type="caution">
    <text evidence="14">The sequence shown here is derived from an EMBL/GenBank/DDBJ whole genome shotgun (WGS) entry which is preliminary data.</text>
</comment>
<gene>
    <name evidence="14" type="primary">Enac-L3</name>
    <name evidence="14" type="ORF">Hamer_G024391</name>
</gene>
<keyword evidence="11 12" id="KW-0407">Ion channel</keyword>
<keyword evidence="4 12" id="KW-0894">Sodium channel</keyword>
<evidence type="ECO:0000256" key="8">
    <source>
        <dbReference type="ARBA" id="ARBA00023065"/>
    </source>
</evidence>
<proteinExistence type="inferred from homology"/>
<evidence type="ECO:0000256" key="13">
    <source>
        <dbReference type="SAM" id="Phobius"/>
    </source>
</evidence>
<evidence type="ECO:0000256" key="1">
    <source>
        <dbReference type="ARBA" id="ARBA00004141"/>
    </source>
</evidence>
<keyword evidence="7" id="KW-0915">Sodium</keyword>
<evidence type="ECO:0000256" key="12">
    <source>
        <dbReference type="RuleBase" id="RU000679"/>
    </source>
</evidence>
<dbReference type="Pfam" id="PF00858">
    <property type="entry name" value="ASC"/>
    <property type="match status" value="1"/>
</dbReference>
<evidence type="ECO:0000313" key="15">
    <source>
        <dbReference type="Proteomes" id="UP000747542"/>
    </source>
</evidence>
<feature type="transmembrane region" description="Helical" evidence="13">
    <location>
        <begin position="385"/>
        <end position="403"/>
    </location>
</feature>
<keyword evidence="5 12" id="KW-0812">Transmembrane</keyword>
<evidence type="ECO:0000256" key="3">
    <source>
        <dbReference type="ARBA" id="ARBA00022448"/>
    </source>
</evidence>
<evidence type="ECO:0000256" key="10">
    <source>
        <dbReference type="ARBA" id="ARBA00023201"/>
    </source>
</evidence>
<dbReference type="Gene3D" id="1.10.287.770">
    <property type="entry name" value="YojJ-like"/>
    <property type="match status" value="1"/>
</dbReference>
<dbReference type="PANTHER" id="PTHR11690">
    <property type="entry name" value="AMILORIDE-SENSITIVE SODIUM CHANNEL-RELATED"/>
    <property type="match status" value="1"/>
</dbReference>
<protein>
    <submittedName>
        <fullName evidence="14">Putative epethelial sodium channel-like 3</fullName>
    </submittedName>
</protein>
<evidence type="ECO:0000256" key="5">
    <source>
        <dbReference type="ARBA" id="ARBA00022692"/>
    </source>
</evidence>
<dbReference type="Proteomes" id="UP000747542">
    <property type="component" value="Unassembled WGS sequence"/>
</dbReference>
<dbReference type="InterPro" id="IPR001873">
    <property type="entry name" value="ENaC"/>
</dbReference>
<evidence type="ECO:0000256" key="9">
    <source>
        <dbReference type="ARBA" id="ARBA00023136"/>
    </source>
</evidence>
<evidence type="ECO:0000313" key="14">
    <source>
        <dbReference type="EMBL" id="KAG7177895.1"/>
    </source>
</evidence>
<dbReference type="AlphaFoldDB" id="A0A8J5NDB7"/>
<evidence type="ECO:0000256" key="11">
    <source>
        <dbReference type="ARBA" id="ARBA00023303"/>
    </source>
</evidence>
<evidence type="ECO:0000256" key="7">
    <source>
        <dbReference type="ARBA" id="ARBA00023053"/>
    </source>
</evidence>
<keyword evidence="6 13" id="KW-1133">Transmembrane helix</keyword>
<comment type="subcellular location">
    <subcellularLocation>
        <location evidence="1">Membrane</location>
        <topology evidence="1">Multi-pass membrane protein</topology>
    </subcellularLocation>
</comment>
<evidence type="ECO:0000256" key="6">
    <source>
        <dbReference type="ARBA" id="ARBA00022989"/>
    </source>
</evidence>
<keyword evidence="15" id="KW-1185">Reference proteome</keyword>
<keyword evidence="9 13" id="KW-0472">Membrane</keyword>
<evidence type="ECO:0000256" key="4">
    <source>
        <dbReference type="ARBA" id="ARBA00022461"/>
    </source>
</evidence>
<sequence>MNMMRDTWREEDGSSEMKVPVNISNYLMAIASSPFILSRELQGRTRKSLQFLQEADAQLQEILRERNMTLSQLIDALSLSCKEIIIQCMYGSHVLNSSVCCSFTKKVKTVLGLCYVTYATDEVRQVSTGDYMGFTYYLNDVSDHEPEIMSSIIEKSLMVNTGLQVTLISDVTLPSYLVGRQGAIINPGTLTTMELDLTMMDQYGLKTLVDREEVACIPSSKLHNLEWRSLIHTSVNCELANYRDCIQVLCPNCSLYAHQDFDDTDKPICSVQETARCFSELFNLIKVKEEVLNNTESCWALSKSRCVRVCEELIFLHTNTVNQISASIMQPLTEELNVPNTTKVSVVAIFYPKLQYRFIRFYRKTLMLALGNFGSFMGVMIGSSLITVLEVFIFFCLALCAVWDKLRPRLDH</sequence>
<organism evidence="14 15">
    <name type="scientific">Homarus americanus</name>
    <name type="common">American lobster</name>
    <dbReference type="NCBI Taxonomy" id="6706"/>
    <lineage>
        <taxon>Eukaryota</taxon>
        <taxon>Metazoa</taxon>
        <taxon>Ecdysozoa</taxon>
        <taxon>Arthropoda</taxon>
        <taxon>Crustacea</taxon>
        <taxon>Multicrustacea</taxon>
        <taxon>Malacostraca</taxon>
        <taxon>Eumalacostraca</taxon>
        <taxon>Eucarida</taxon>
        <taxon>Decapoda</taxon>
        <taxon>Pleocyemata</taxon>
        <taxon>Astacidea</taxon>
        <taxon>Nephropoidea</taxon>
        <taxon>Nephropidae</taxon>
        <taxon>Homarus</taxon>
    </lineage>
</organism>
<evidence type="ECO:0000256" key="2">
    <source>
        <dbReference type="ARBA" id="ARBA00007193"/>
    </source>
</evidence>
<name>A0A8J5NDB7_HOMAM</name>
<dbReference type="GO" id="GO:0005886">
    <property type="term" value="C:plasma membrane"/>
    <property type="evidence" value="ECO:0007669"/>
    <property type="project" value="TreeGrafter"/>
</dbReference>
<comment type="similarity">
    <text evidence="2 12">Belongs to the amiloride-sensitive sodium channel (TC 1.A.6) family.</text>
</comment>
<dbReference type="GO" id="GO:0015280">
    <property type="term" value="F:ligand-gated sodium channel activity"/>
    <property type="evidence" value="ECO:0007669"/>
    <property type="project" value="TreeGrafter"/>
</dbReference>
<dbReference type="PANTHER" id="PTHR11690:SF296">
    <property type="entry name" value="DEGENERIN-LIKE PROTEIN DEL-10"/>
    <property type="match status" value="1"/>
</dbReference>
<dbReference type="EMBL" id="JAHLQT010001293">
    <property type="protein sequence ID" value="KAG7177895.1"/>
    <property type="molecule type" value="Genomic_DNA"/>
</dbReference>
<keyword evidence="10 12" id="KW-0739">Sodium transport</keyword>
<accession>A0A8J5NDB7</accession>
<keyword evidence="3 12" id="KW-0813">Transport</keyword>